<dbReference type="SMART" id="SM00100">
    <property type="entry name" value="cNMP"/>
    <property type="match status" value="2"/>
</dbReference>
<dbReference type="RefSeq" id="WP_192031461.1">
    <property type="nucleotide sequence ID" value="NZ_JACYTR010000078.1"/>
</dbReference>
<reference evidence="4 5" key="1">
    <citation type="submission" date="2020-09" db="EMBL/GenBank/DDBJ databases">
        <title>Pseudoxanthomonas sp. CAU 1598 isolated from sand of Yaerae Beach.</title>
        <authorList>
            <person name="Kim W."/>
        </authorList>
    </citation>
    <scope>NUCLEOTIDE SEQUENCE [LARGE SCALE GENOMIC DNA]</scope>
    <source>
        <strain evidence="4 5">CAU 1598</strain>
    </source>
</reference>
<dbReference type="PROSITE" id="PS50206">
    <property type="entry name" value="RHODANESE_3"/>
    <property type="match status" value="1"/>
</dbReference>
<dbReference type="AlphaFoldDB" id="A0AAW3ZT76"/>
<dbReference type="SUPFAM" id="SSF52821">
    <property type="entry name" value="Rhodanese/Cell cycle control phosphatase"/>
    <property type="match status" value="1"/>
</dbReference>
<dbReference type="PROSITE" id="PS00888">
    <property type="entry name" value="CNMP_BINDING_1"/>
    <property type="match status" value="1"/>
</dbReference>
<dbReference type="InterPro" id="IPR018490">
    <property type="entry name" value="cNMP-bd_dom_sf"/>
</dbReference>
<dbReference type="PROSITE" id="PS50042">
    <property type="entry name" value="CNMP_BINDING_3"/>
    <property type="match status" value="2"/>
</dbReference>
<organism evidence="4 5">
    <name type="scientific">Pseudomarimonas arenosa</name>
    <dbReference type="NCBI Taxonomy" id="2774145"/>
    <lineage>
        <taxon>Bacteria</taxon>
        <taxon>Pseudomonadati</taxon>
        <taxon>Pseudomonadota</taxon>
        <taxon>Gammaproteobacteria</taxon>
        <taxon>Lysobacterales</taxon>
        <taxon>Lysobacteraceae</taxon>
        <taxon>Pseudomarimonas</taxon>
    </lineage>
</organism>
<dbReference type="InterPro" id="IPR036873">
    <property type="entry name" value="Rhodanese-like_dom_sf"/>
</dbReference>
<evidence type="ECO:0000259" key="2">
    <source>
        <dbReference type="PROSITE" id="PS50042"/>
    </source>
</evidence>
<accession>A0AAW3ZT76</accession>
<dbReference type="PANTHER" id="PTHR24567:SF74">
    <property type="entry name" value="HTH-TYPE TRANSCRIPTIONAL REGULATOR ARCR"/>
    <property type="match status" value="1"/>
</dbReference>
<dbReference type="Gene3D" id="3.40.250.10">
    <property type="entry name" value="Rhodanese-like domain"/>
    <property type="match status" value="1"/>
</dbReference>
<dbReference type="GO" id="GO:0005829">
    <property type="term" value="C:cytosol"/>
    <property type="evidence" value="ECO:0007669"/>
    <property type="project" value="TreeGrafter"/>
</dbReference>
<feature type="domain" description="Cyclic nucleotide-binding" evidence="2">
    <location>
        <begin position="139"/>
        <end position="243"/>
    </location>
</feature>
<comment type="caution">
    <text evidence="4">The sequence shown here is derived from an EMBL/GenBank/DDBJ whole genome shotgun (WGS) entry which is preliminary data.</text>
</comment>
<keyword evidence="5" id="KW-1185">Reference proteome</keyword>
<dbReference type="Gene3D" id="2.60.120.10">
    <property type="entry name" value="Jelly Rolls"/>
    <property type="match status" value="2"/>
</dbReference>
<dbReference type="PRINTS" id="PR00103">
    <property type="entry name" value="CAMPKINASE"/>
</dbReference>
<dbReference type="InterPro" id="IPR014710">
    <property type="entry name" value="RmlC-like_jellyroll"/>
</dbReference>
<dbReference type="SMART" id="SM00450">
    <property type="entry name" value="RHOD"/>
    <property type="match status" value="1"/>
</dbReference>
<dbReference type="CDD" id="cd00158">
    <property type="entry name" value="RHOD"/>
    <property type="match status" value="1"/>
</dbReference>
<protein>
    <submittedName>
        <fullName evidence="4">Cyclic nucleotide-binding domain-containing protein</fullName>
    </submittedName>
</protein>
<proteinExistence type="predicted"/>
<comment type="subcellular location">
    <subcellularLocation>
        <location evidence="1">Cytoplasm</location>
    </subcellularLocation>
</comment>
<sequence length="340" mass="37224">MLDAGIFRRFVPTNQLGASERTTLARHSVLRSYQRGEQLFRAGGVSPHVLFLTQGRVEIDTPSGAVLVEAGTDRARFSLSSGPRHAASAQALSEVELLFVDREQLDRALTWTQAGEIEVRDMQEDSATDWLSVMLRASPLQQVPPANIVRVIAAVEQVQFAAGETIIRQGAPGDDYYVLVEGECRITRKRSEGQAAEQIDRIGPGRGFGEEALISGLGRNASVEALTDCRLMRLCGREFQRFLREPLVQTATMDDLESDVQRVDARTPEEFAHGHLKGAINLPLRDIRASCLAMDPGRPAVVYCDGGGRSAAATFLLRERGFNARWLEGGVPSALLVERG</sequence>
<evidence type="ECO:0000256" key="1">
    <source>
        <dbReference type="ARBA" id="ARBA00004496"/>
    </source>
</evidence>
<dbReference type="Pfam" id="PF00581">
    <property type="entry name" value="Rhodanese"/>
    <property type="match status" value="1"/>
</dbReference>
<dbReference type="EMBL" id="JACYTR010000078">
    <property type="protein sequence ID" value="MBD8528040.1"/>
    <property type="molecule type" value="Genomic_DNA"/>
</dbReference>
<name>A0AAW3ZT76_9GAMM</name>
<dbReference type="SUPFAM" id="SSF51206">
    <property type="entry name" value="cAMP-binding domain-like"/>
    <property type="match status" value="2"/>
</dbReference>
<dbReference type="GO" id="GO:0003700">
    <property type="term" value="F:DNA-binding transcription factor activity"/>
    <property type="evidence" value="ECO:0007669"/>
    <property type="project" value="TreeGrafter"/>
</dbReference>
<feature type="domain" description="Cyclic nucleotide-binding" evidence="2">
    <location>
        <begin position="12"/>
        <end position="109"/>
    </location>
</feature>
<feature type="domain" description="Rhodanese" evidence="3">
    <location>
        <begin position="256"/>
        <end position="339"/>
    </location>
</feature>
<dbReference type="PANTHER" id="PTHR24567">
    <property type="entry name" value="CRP FAMILY TRANSCRIPTIONAL REGULATORY PROTEIN"/>
    <property type="match status" value="1"/>
</dbReference>
<dbReference type="InterPro" id="IPR018488">
    <property type="entry name" value="cNMP-bd_CS"/>
</dbReference>
<dbReference type="InterPro" id="IPR001763">
    <property type="entry name" value="Rhodanese-like_dom"/>
</dbReference>
<evidence type="ECO:0000259" key="3">
    <source>
        <dbReference type="PROSITE" id="PS50206"/>
    </source>
</evidence>
<evidence type="ECO:0000313" key="4">
    <source>
        <dbReference type="EMBL" id="MBD8528040.1"/>
    </source>
</evidence>
<dbReference type="InterPro" id="IPR050397">
    <property type="entry name" value="Env_Response_Regulators"/>
</dbReference>
<gene>
    <name evidence="4" type="ORF">IFO71_20010</name>
</gene>
<dbReference type="Pfam" id="PF00027">
    <property type="entry name" value="cNMP_binding"/>
    <property type="match status" value="2"/>
</dbReference>
<dbReference type="Proteomes" id="UP000613768">
    <property type="component" value="Unassembled WGS sequence"/>
</dbReference>
<dbReference type="CDD" id="cd00038">
    <property type="entry name" value="CAP_ED"/>
    <property type="match status" value="2"/>
</dbReference>
<evidence type="ECO:0000313" key="5">
    <source>
        <dbReference type="Proteomes" id="UP000613768"/>
    </source>
</evidence>
<dbReference type="InterPro" id="IPR000595">
    <property type="entry name" value="cNMP-bd_dom"/>
</dbReference>